<protein>
    <submittedName>
        <fullName evidence="2">Clavesin-1</fullName>
    </submittedName>
</protein>
<dbReference type="FunFam" id="1.10.8.20:FF:000001">
    <property type="entry name" value="Alpha-tocopherol transfer protein-like"/>
    <property type="match status" value="1"/>
</dbReference>
<dbReference type="SMART" id="SM01100">
    <property type="entry name" value="CRAL_TRIO_N"/>
    <property type="match status" value="1"/>
</dbReference>
<dbReference type="InterPro" id="IPR043502">
    <property type="entry name" value="DNA/RNA_pol_sf"/>
</dbReference>
<feature type="domain" description="Reverse transcriptase" evidence="1">
    <location>
        <begin position="250"/>
        <end position="522"/>
    </location>
</feature>
<dbReference type="SUPFAM" id="SSF56672">
    <property type="entry name" value="DNA/RNA polymerases"/>
    <property type="match status" value="1"/>
</dbReference>
<dbReference type="AlphaFoldDB" id="A0ABC9W9W9"/>
<evidence type="ECO:0000313" key="3">
    <source>
        <dbReference type="Proteomes" id="UP001623348"/>
    </source>
</evidence>
<dbReference type="PANTHER" id="PTHR33332">
    <property type="entry name" value="REVERSE TRANSCRIPTASE DOMAIN-CONTAINING PROTEIN"/>
    <property type="match status" value="1"/>
</dbReference>
<gene>
    <name evidence="2" type="ORF">GRJ2_000699600</name>
</gene>
<dbReference type="Gene3D" id="1.10.8.20">
    <property type="entry name" value="N-terminal domain of phosphatidylinositol transfer protein sec14p"/>
    <property type="match status" value="1"/>
</dbReference>
<dbReference type="InterPro" id="IPR001251">
    <property type="entry name" value="CRAL-TRIO_dom"/>
</dbReference>
<dbReference type="Pfam" id="PF00650">
    <property type="entry name" value="CRAL_TRIO"/>
    <property type="match status" value="1"/>
</dbReference>
<dbReference type="CDD" id="cd01650">
    <property type="entry name" value="RT_nLTR_like"/>
    <property type="match status" value="1"/>
</dbReference>
<evidence type="ECO:0000259" key="1">
    <source>
        <dbReference type="PROSITE" id="PS50878"/>
    </source>
</evidence>
<name>A0ABC9W9W9_GRUJA</name>
<dbReference type="InterPro" id="IPR000477">
    <property type="entry name" value="RT_dom"/>
</dbReference>
<dbReference type="InterPro" id="IPR036865">
    <property type="entry name" value="CRAL-TRIO_dom_sf"/>
</dbReference>
<dbReference type="PRINTS" id="PR00180">
    <property type="entry name" value="CRETINALDHBP"/>
</dbReference>
<dbReference type="PROSITE" id="PS50878">
    <property type="entry name" value="RT_POL"/>
    <property type="match status" value="1"/>
</dbReference>
<dbReference type="InterPro" id="IPR036273">
    <property type="entry name" value="CRAL/TRIO_N_dom_sf"/>
</dbReference>
<dbReference type="SUPFAM" id="SSF52087">
    <property type="entry name" value="CRAL/TRIO domain"/>
    <property type="match status" value="1"/>
</dbReference>
<dbReference type="InterPro" id="IPR011074">
    <property type="entry name" value="CRAL/TRIO_N_dom"/>
</dbReference>
<dbReference type="Proteomes" id="UP001623348">
    <property type="component" value="Unassembled WGS sequence"/>
</dbReference>
<sequence length="525" mass="59369">MTHLQAGLSPETIEKARLELNENPDILHQDIQQVRDMIITRPDIGFLRTDDAFILRFLRARKFHQTEAFRLLAQYFQYRQLNLDMFKNFKADDPGIKRALTDGFPGVLENRDHCGRKILLLFAANWDQSRPQTDDTIKPFLAHESAVSSSVRVFIFSGPGLVKNSFIDILRAILLSLEVLIEDQELQINGFILIIDWSNFSFKQASKLTPSILKLAIEGLQSVINYVAYFKDDKRFSFRWKLQPEALSNKRSVSGEVPDDWRLANVTPIYKKGWKEDLGNYGPVSLTLVPGKVMEKFILGALTKRVQDNQGIRPSQHGFIKGRSCLTNLISFYDQVTCLVDEGKAVDVSIYLDFSKAFDTVSHSILLEKLAAHGLDGCTLHWVKIWLEGQAQRVVVNGVKSSWQPVTSSVPQGSVLGPVLFNIFINDLDEGIECALKFGGTLPPYDMGTWARTLLGPDYSDENEYTHTSYNAMHVKHASSNLEREASPKPMKRTDLQMNLLLKLIVGSQKWDPTAREKGITTGIH</sequence>
<accession>A0ABC9W9W9</accession>
<keyword evidence="3" id="KW-1185">Reference proteome</keyword>
<dbReference type="EMBL" id="BAAFJT010000002">
    <property type="protein sequence ID" value="GAB0182343.1"/>
    <property type="molecule type" value="Genomic_DNA"/>
</dbReference>
<comment type="caution">
    <text evidence="2">The sequence shown here is derived from an EMBL/GenBank/DDBJ whole genome shotgun (WGS) entry which is preliminary data.</text>
</comment>
<dbReference type="Pfam" id="PF03765">
    <property type="entry name" value="CRAL_TRIO_N"/>
    <property type="match status" value="1"/>
</dbReference>
<dbReference type="Gene3D" id="3.40.525.10">
    <property type="entry name" value="CRAL-TRIO lipid binding domain"/>
    <property type="match status" value="1"/>
</dbReference>
<reference evidence="2 3" key="1">
    <citation type="submission" date="2024-06" db="EMBL/GenBank/DDBJ databases">
        <title>The draft genome of Grus japonensis, version 3.</title>
        <authorList>
            <person name="Nabeshima K."/>
            <person name="Suzuki S."/>
            <person name="Onuma M."/>
        </authorList>
    </citation>
    <scope>NUCLEOTIDE SEQUENCE [LARGE SCALE GENOMIC DNA]</scope>
    <source>
        <strain evidence="2 3">451A</strain>
    </source>
</reference>
<dbReference type="Pfam" id="PF00078">
    <property type="entry name" value="RVT_1"/>
    <property type="match status" value="1"/>
</dbReference>
<dbReference type="SUPFAM" id="SSF46938">
    <property type="entry name" value="CRAL/TRIO N-terminal domain"/>
    <property type="match status" value="1"/>
</dbReference>
<organism evidence="2 3">
    <name type="scientific">Grus japonensis</name>
    <name type="common">Japanese crane</name>
    <name type="synonym">Red-crowned crane</name>
    <dbReference type="NCBI Taxonomy" id="30415"/>
    <lineage>
        <taxon>Eukaryota</taxon>
        <taxon>Metazoa</taxon>
        <taxon>Chordata</taxon>
        <taxon>Craniata</taxon>
        <taxon>Vertebrata</taxon>
        <taxon>Euteleostomi</taxon>
        <taxon>Archelosauria</taxon>
        <taxon>Archosauria</taxon>
        <taxon>Dinosauria</taxon>
        <taxon>Saurischia</taxon>
        <taxon>Theropoda</taxon>
        <taxon>Coelurosauria</taxon>
        <taxon>Aves</taxon>
        <taxon>Neognathae</taxon>
        <taxon>Neoaves</taxon>
        <taxon>Gruiformes</taxon>
        <taxon>Gruidae</taxon>
        <taxon>Grus</taxon>
    </lineage>
</organism>
<evidence type="ECO:0000313" key="2">
    <source>
        <dbReference type="EMBL" id="GAB0182343.1"/>
    </source>
</evidence>
<proteinExistence type="predicted"/>